<dbReference type="InterPro" id="IPR032244">
    <property type="entry name" value="LapD_MoxY_N"/>
</dbReference>
<dbReference type="Gene3D" id="3.30.70.270">
    <property type="match status" value="1"/>
</dbReference>
<dbReference type="SMART" id="SM00267">
    <property type="entry name" value="GGDEF"/>
    <property type="match status" value="1"/>
</dbReference>
<dbReference type="SUPFAM" id="SSF55073">
    <property type="entry name" value="Nucleotide cyclase"/>
    <property type="match status" value="1"/>
</dbReference>
<comment type="caution">
    <text evidence="5">The sequence shown here is derived from an EMBL/GenBank/DDBJ whole genome shotgun (WGS) entry which is preliminary data.</text>
</comment>
<dbReference type="InterPro" id="IPR001633">
    <property type="entry name" value="EAL_dom"/>
</dbReference>
<dbReference type="RefSeq" id="WP_237468661.1">
    <property type="nucleotide sequence ID" value="NZ_CAKLDI010000002.1"/>
</dbReference>
<dbReference type="InterPro" id="IPR003660">
    <property type="entry name" value="HAMP_dom"/>
</dbReference>
<evidence type="ECO:0000259" key="4">
    <source>
        <dbReference type="PROSITE" id="PS50887"/>
    </source>
</evidence>
<dbReference type="PROSITE" id="PS50885">
    <property type="entry name" value="HAMP"/>
    <property type="match status" value="1"/>
</dbReference>
<dbReference type="InterPro" id="IPR042461">
    <property type="entry name" value="LapD_MoxY_peri_C"/>
</dbReference>
<feature type="domain" description="HAMP" evidence="3">
    <location>
        <begin position="172"/>
        <end position="224"/>
    </location>
</feature>
<dbReference type="PANTHER" id="PTHR33121:SF79">
    <property type="entry name" value="CYCLIC DI-GMP PHOSPHODIESTERASE PDED-RELATED"/>
    <property type="match status" value="1"/>
</dbReference>
<dbReference type="EMBL" id="CAKLDI010000002">
    <property type="protein sequence ID" value="CAH0535811.1"/>
    <property type="molecule type" value="Genomic_DNA"/>
</dbReference>
<dbReference type="Pfam" id="PF00563">
    <property type="entry name" value="EAL"/>
    <property type="match status" value="1"/>
</dbReference>
<feature type="domain" description="GGDEF" evidence="4">
    <location>
        <begin position="272"/>
        <end position="394"/>
    </location>
</feature>
<dbReference type="PANTHER" id="PTHR33121">
    <property type="entry name" value="CYCLIC DI-GMP PHOSPHODIESTERASE PDEF"/>
    <property type="match status" value="1"/>
</dbReference>
<dbReference type="Gene3D" id="3.20.20.450">
    <property type="entry name" value="EAL domain"/>
    <property type="match status" value="1"/>
</dbReference>
<dbReference type="Gene3D" id="6.20.270.20">
    <property type="entry name" value="LapD/MoxY periplasmic domain"/>
    <property type="match status" value="1"/>
</dbReference>
<evidence type="ECO:0000313" key="5">
    <source>
        <dbReference type="EMBL" id="CAH0535811.1"/>
    </source>
</evidence>
<dbReference type="Pfam" id="PF16448">
    <property type="entry name" value="LapD_MoxY_N"/>
    <property type="match status" value="1"/>
</dbReference>
<dbReference type="InterPro" id="IPR050706">
    <property type="entry name" value="Cyclic-di-GMP_PDE-like"/>
</dbReference>
<feature type="domain" description="EAL" evidence="2">
    <location>
        <begin position="402"/>
        <end position="642"/>
    </location>
</feature>
<evidence type="ECO:0008006" key="7">
    <source>
        <dbReference type="Google" id="ProtNLM"/>
    </source>
</evidence>
<feature type="transmembrane region" description="Helical" evidence="1">
    <location>
        <begin position="6"/>
        <end position="25"/>
    </location>
</feature>
<reference evidence="5" key="1">
    <citation type="submission" date="2021-11" db="EMBL/GenBank/DDBJ databases">
        <authorList>
            <person name="Rodrigo-Torres L."/>
            <person name="Arahal R. D."/>
            <person name="Lucena T."/>
        </authorList>
    </citation>
    <scope>NUCLEOTIDE SEQUENCE</scope>
    <source>
        <strain evidence="5">CECT 7929</strain>
    </source>
</reference>
<gene>
    <name evidence="5" type="ORF">VST7929_03285</name>
</gene>
<sequence>MTLYRQLLIWMFIVFTLLLLTSFTIEFRATRDFLQQQQAVNLSNTIHATGLALSPYLQEEDTLASESIINALFDSGFYSQVTLTHLRNDAIFERQYPINIEGVPQWFINLDLFHPLTLKQTITSGWLQLADLEITDHPGVAYRELWQASRQLLMGFSIAFAVTLLILTLVLRHILTPLNGIVEKTKAIAKNQFGAPLPLPSTQDLKEVVVAMNKMESKLELHFEQQVEESQRLRERAYIDSASGLGNRSYFSAQVDAWQSESGRGGLGILHVYPLVTQYDIDFQLGDQVCFDFANQLSTHTAHLGVTLARISQFEFALLYPNASREDLEQCAEILMCCANSLIADPLAMSVQAAALGMVWIEHASDSTQLLAQADNALSQAKLQTDHPVVIVGEQNTETLGKQQWRSLILEAIANDNIHFQYQQVSNEAGVAIQKELFSAIHKGKQRYPASHFLGVLEHFKMGDSFDRFVIEKVLRQLSSQPSDVPIAINLTPSSMTNAAFIRWLSSIFQRHAKAAQSLMLELPENTVIQYPEHTALLCDVLTQHKVAFGIDQYGRNFRALDYLQQIHPSYVKIDYAYTHHLDDDIQRDVLAAICRTAQNLSIQTIATRVETQAQLEQLQKLYISGFQGFVLDKTEEMNHDS</sequence>
<dbReference type="PROSITE" id="PS50883">
    <property type="entry name" value="EAL"/>
    <property type="match status" value="1"/>
</dbReference>
<dbReference type="InterPro" id="IPR035919">
    <property type="entry name" value="EAL_sf"/>
</dbReference>
<organism evidence="5 6">
    <name type="scientific">Vibrio stylophorae</name>
    <dbReference type="NCBI Taxonomy" id="659351"/>
    <lineage>
        <taxon>Bacteria</taxon>
        <taxon>Pseudomonadati</taxon>
        <taxon>Pseudomonadota</taxon>
        <taxon>Gammaproteobacteria</taxon>
        <taxon>Vibrionales</taxon>
        <taxon>Vibrionaceae</taxon>
        <taxon>Vibrio</taxon>
    </lineage>
</organism>
<dbReference type="InterPro" id="IPR043128">
    <property type="entry name" value="Rev_trsase/Diguanyl_cyclase"/>
</dbReference>
<keyword evidence="1" id="KW-0472">Membrane</keyword>
<keyword evidence="6" id="KW-1185">Reference proteome</keyword>
<proteinExistence type="predicted"/>
<keyword evidence="1" id="KW-0812">Transmembrane</keyword>
<dbReference type="Proteomes" id="UP000838672">
    <property type="component" value="Unassembled WGS sequence"/>
</dbReference>
<accession>A0ABN8DWF1</accession>
<dbReference type="SUPFAM" id="SSF141868">
    <property type="entry name" value="EAL domain-like"/>
    <property type="match status" value="1"/>
</dbReference>
<name>A0ABN8DWF1_9VIBR</name>
<dbReference type="CDD" id="cd01948">
    <property type="entry name" value="EAL"/>
    <property type="match status" value="1"/>
</dbReference>
<dbReference type="PROSITE" id="PS50887">
    <property type="entry name" value="GGDEF"/>
    <property type="match status" value="1"/>
</dbReference>
<evidence type="ECO:0000259" key="2">
    <source>
        <dbReference type="PROSITE" id="PS50883"/>
    </source>
</evidence>
<dbReference type="SMART" id="SM00052">
    <property type="entry name" value="EAL"/>
    <property type="match status" value="1"/>
</dbReference>
<evidence type="ECO:0000256" key="1">
    <source>
        <dbReference type="SAM" id="Phobius"/>
    </source>
</evidence>
<dbReference type="Gene3D" id="3.30.110.200">
    <property type="match status" value="1"/>
</dbReference>
<dbReference type="Pfam" id="PF00990">
    <property type="entry name" value="GGDEF"/>
    <property type="match status" value="1"/>
</dbReference>
<dbReference type="InterPro" id="IPR000160">
    <property type="entry name" value="GGDEF_dom"/>
</dbReference>
<dbReference type="InterPro" id="IPR029787">
    <property type="entry name" value="Nucleotide_cyclase"/>
</dbReference>
<evidence type="ECO:0000259" key="3">
    <source>
        <dbReference type="PROSITE" id="PS50885"/>
    </source>
</evidence>
<protein>
    <recommendedName>
        <fullName evidence="7">EAL domain-containing protein</fullName>
    </recommendedName>
</protein>
<keyword evidence="1" id="KW-1133">Transmembrane helix</keyword>
<evidence type="ECO:0000313" key="6">
    <source>
        <dbReference type="Proteomes" id="UP000838672"/>
    </source>
</evidence>
<feature type="transmembrane region" description="Helical" evidence="1">
    <location>
        <begin position="152"/>
        <end position="175"/>
    </location>
</feature>